<protein>
    <recommendedName>
        <fullName evidence="3">Reverse transcriptase Ty1/copia-type domain-containing protein</fullName>
    </recommendedName>
</protein>
<comment type="caution">
    <text evidence="1">The sequence shown here is derived from an EMBL/GenBank/DDBJ whole genome shotgun (WGS) entry which is preliminary data.</text>
</comment>
<gene>
    <name evidence="1" type="ORF">MERR_LOCUS17575</name>
</gene>
<accession>A0A6D2IPI8</accession>
<dbReference type="PANTHER" id="PTHR11439:SF470">
    <property type="entry name" value="CYSTEINE-RICH RLK (RECEPTOR-LIKE PROTEIN KINASE) 8"/>
    <property type="match status" value="1"/>
</dbReference>
<evidence type="ECO:0008006" key="3">
    <source>
        <dbReference type="Google" id="ProtNLM"/>
    </source>
</evidence>
<evidence type="ECO:0000313" key="2">
    <source>
        <dbReference type="Proteomes" id="UP000467841"/>
    </source>
</evidence>
<keyword evidence="2" id="KW-1185">Reference proteome</keyword>
<name>A0A6D2IPI8_9BRAS</name>
<dbReference type="SUPFAM" id="SSF56672">
    <property type="entry name" value="DNA/RNA polymerases"/>
    <property type="match status" value="1"/>
</dbReference>
<dbReference type="Proteomes" id="UP000467841">
    <property type="component" value="Unassembled WGS sequence"/>
</dbReference>
<dbReference type="PANTHER" id="PTHR11439">
    <property type="entry name" value="GAG-POL-RELATED RETROTRANSPOSON"/>
    <property type="match status" value="1"/>
</dbReference>
<dbReference type="CDD" id="cd09272">
    <property type="entry name" value="RNase_HI_RT_Ty1"/>
    <property type="match status" value="1"/>
</dbReference>
<dbReference type="AlphaFoldDB" id="A0A6D2IPI8"/>
<sequence>MYLQITRPDITSAVNKLSQFSAAPRKAHHQALLKILHYIKGTVGQGLFYSASSDLQIRIYVDADYAGCRDTRKSTTGYCIFLGSSLITWKSKKQDVVSKSSAEAEYRSLSKATDELVWFTNFLKELQVPLSKPTQLYCDNMAAIHIARNPVFHERTKHIESDCQSVRERLVAGFFELNHIKSELQIADPFTKPLYPAQFRYLFGKMGLRNIYDPS</sequence>
<dbReference type="EMBL" id="CACVBM020001094">
    <property type="protein sequence ID" value="CAA7030340.1"/>
    <property type="molecule type" value="Genomic_DNA"/>
</dbReference>
<dbReference type="OrthoDB" id="1108410at2759"/>
<organism evidence="1 2">
    <name type="scientific">Microthlaspi erraticum</name>
    <dbReference type="NCBI Taxonomy" id="1685480"/>
    <lineage>
        <taxon>Eukaryota</taxon>
        <taxon>Viridiplantae</taxon>
        <taxon>Streptophyta</taxon>
        <taxon>Embryophyta</taxon>
        <taxon>Tracheophyta</taxon>
        <taxon>Spermatophyta</taxon>
        <taxon>Magnoliopsida</taxon>
        <taxon>eudicotyledons</taxon>
        <taxon>Gunneridae</taxon>
        <taxon>Pentapetalae</taxon>
        <taxon>rosids</taxon>
        <taxon>malvids</taxon>
        <taxon>Brassicales</taxon>
        <taxon>Brassicaceae</taxon>
        <taxon>Coluteocarpeae</taxon>
        <taxon>Microthlaspi</taxon>
    </lineage>
</organism>
<proteinExistence type="predicted"/>
<evidence type="ECO:0000313" key="1">
    <source>
        <dbReference type="EMBL" id="CAA7030340.1"/>
    </source>
</evidence>
<reference evidence="1" key="1">
    <citation type="submission" date="2020-01" db="EMBL/GenBank/DDBJ databases">
        <authorList>
            <person name="Mishra B."/>
        </authorList>
    </citation>
    <scope>NUCLEOTIDE SEQUENCE [LARGE SCALE GENOMIC DNA]</scope>
</reference>
<dbReference type="InterPro" id="IPR043502">
    <property type="entry name" value="DNA/RNA_pol_sf"/>
</dbReference>